<dbReference type="InterPro" id="IPR023696">
    <property type="entry name" value="Ureohydrolase_dom_sf"/>
</dbReference>
<dbReference type="EMBL" id="WMBC01000015">
    <property type="protein sequence ID" value="MTD62480.1"/>
    <property type="molecule type" value="Genomic_DNA"/>
</dbReference>
<name>A0A844GP58_9FIRM</name>
<organism evidence="2 3">
    <name type="scientific">Blautia luti DSM 14534 = JCM 17040</name>
    <dbReference type="NCBI Taxonomy" id="649762"/>
    <lineage>
        <taxon>Bacteria</taxon>
        <taxon>Bacillati</taxon>
        <taxon>Bacillota</taxon>
        <taxon>Clostridia</taxon>
        <taxon>Lachnospirales</taxon>
        <taxon>Lachnospiraceae</taxon>
        <taxon>Blautia</taxon>
    </lineage>
</organism>
<evidence type="ECO:0000256" key="1">
    <source>
        <dbReference type="PROSITE-ProRule" id="PRU00742"/>
    </source>
</evidence>
<protein>
    <submittedName>
        <fullName evidence="2">Arginase</fullName>
    </submittedName>
</protein>
<dbReference type="AlphaFoldDB" id="A0A844GP58"/>
<comment type="similarity">
    <text evidence="1">Belongs to the arginase family.</text>
</comment>
<dbReference type="GO" id="GO:0033389">
    <property type="term" value="P:putrescine biosynthetic process from arginine, via agmatine"/>
    <property type="evidence" value="ECO:0007669"/>
    <property type="project" value="TreeGrafter"/>
</dbReference>
<evidence type="ECO:0000313" key="2">
    <source>
        <dbReference type="EMBL" id="MTD62480.1"/>
    </source>
</evidence>
<dbReference type="InterPro" id="IPR006035">
    <property type="entry name" value="Ureohydrolase"/>
</dbReference>
<reference evidence="2 3" key="1">
    <citation type="submission" date="2019-11" db="EMBL/GenBank/DDBJ databases">
        <title>Draft genome sequence of Blautia luti DSM 14534T, isolated from human stool.</title>
        <authorList>
            <person name="Ortiz R."/>
            <person name="Melis-Arcos F."/>
            <person name="Covarrubias P."/>
            <person name="Cardenas J.P."/>
            <person name="Perez-Donoso J."/>
            <person name="Almonacid D."/>
        </authorList>
    </citation>
    <scope>NUCLEOTIDE SEQUENCE [LARGE SCALE GENOMIC DNA]</scope>
    <source>
        <strain evidence="2 3">DSM 14534</strain>
    </source>
</reference>
<dbReference type="Gene3D" id="3.40.800.10">
    <property type="entry name" value="Ureohydrolase domain"/>
    <property type="match status" value="1"/>
</dbReference>
<sequence length="267" mass="29824">MFPAVILNLSGIYKEEKFWLQGNGNSERCEQISEISWVDAQDISGTNCYCDEEAAAEINRRTENVPVAGIHFIDSGNYHYITRLWIGRIREPFRLLVFDNHTDMQLPAFGGLLSCGGWIAAALEELEKLCQVILVGPDEEACSQVEDRLKEKVVFLSREHLASLKKEEILQELKGILAGNDLPLYLSIDKDVLGTEDAQTTWSQGDMSLQTLAGCVKQTLECAEQVPFKIAGVDICGECDRESAHDSTSNDKANRELLELFLPIRGK</sequence>
<dbReference type="GO" id="GO:0046872">
    <property type="term" value="F:metal ion binding"/>
    <property type="evidence" value="ECO:0007669"/>
    <property type="project" value="InterPro"/>
</dbReference>
<dbReference type="SUPFAM" id="SSF52768">
    <property type="entry name" value="Arginase/deacetylase"/>
    <property type="match status" value="1"/>
</dbReference>
<gene>
    <name evidence="2" type="ORF">GKZ57_14850</name>
</gene>
<dbReference type="Proteomes" id="UP000437824">
    <property type="component" value="Unassembled WGS sequence"/>
</dbReference>
<evidence type="ECO:0000313" key="3">
    <source>
        <dbReference type="Proteomes" id="UP000437824"/>
    </source>
</evidence>
<dbReference type="Pfam" id="PF00491">
    <property type="entry name" value="Arginase"/>
    <property type="match status" value="1"/>
</dbReference>
<dbReference type="GO" id="GO:0008783">
    <property type="term" value="F:agmatinase activity"/>
    <property type="evidence" value="ECO:0007669"/>
    <property type="project" value="TreeGrafter"/>
</dbReference>
<dbReference type="PANTHER" id="PTHR11358">
    <property type="entry name" value="ARGINASE/AGMATINASE"/>
    <property type="match status" value="1"/>
</dbReference>
<proteinExistence type="inferred from homology"/>
<comment type="caution">
    <text evidence="2">The sequence shown here is derived from an EMBL/GenBank/DDBJ whole genome shotgun (WGS) entry which is preliminary data.</text>
</comment>
<accession>A0A844GP58</accession>
<dbReference type="PANTHER" id="PTHR11358:SF41">
    <property type="entry name" value="ARGINASE"/>
    <property type="match status" value="1"/>
</dbReference>
<dbReference type="PROSITE" id="PS51409">
    <property type="entry name" value="ARGINASE_2"/>
    <property type="match status" value="1"/>
</dbReference>